<dbReference type="AlphaFoldDB" id="A0A9P8LYT2"/>
<evidence type="ECO:0000313" key="1">
    <source>
        <dbReference type="EMBL" id="KAH0576856.1"/>
    </source>
</evidence>
<dbReference type="RefSeq" id="XP_067767629.1">
    <property type="nucleotide sequence ID" value="XM_067904147.1"/>
</dbReference>
<gene>
    <name evidence="1" type="ORF">SS50377_20202</name>
</gene>
<accession>A0A9P8LYT2</accession>
<dbReference type="GeneID" id="94294225"/>
<dbReference type="KEGG" id="ssao:94294225"/>
<organism evidence="1 2">
    <name type="scientific">Spironucleus salmonicida</name>
    <dbReference type="NCBI Taxonomy" id="348837"/>
    <lineage>
        <taxon>Eukaryota</taxon>
        <taxon>Metamonada</taxon>
        <taxon>Diplomonadida</taxon>
        <taxon>Hexamitidae</taxon>
        <taxon>Hexamitinae</taxon>
        <taxon>Spironucleus</taxon>
    </lineage>
</organism>
<reference evidence="1 2" key="1">
    <citation type="journal article" date="2014" name="PLoS Genet.">
        <title>The Genome of Spironucleus salmonicida Highlights a Fish Pathogen Adapted to Fluctuating Environments.</title>
        <authorList>
            <person name="Xu F."/>
            <person name="Jerlstrom-Hultqvist J."/>
            <person name="Einarsson E."/>
            <person name="Astvaldsson A."/>
            <person name="Svard S.G."/>
            <person name="Andersson J.O."/>
        </authorList>
    </citation>
    <scope>NUCLEOTIDE SEQUENCE [LARGE SCALE GENOMIC DNA]</scope>
    <source>
        <strain evidence="1 2">ATCC 50377</strain>
    </source>
</reference>
<keyword evidence="2" id="KW-1185">Reference proteome</keyword>
<proteinExistence type="predicted"/>
<name>A0A9P8LYT2_9EUKA</name>
<comment type="caution">
    <text evidence="1">The sequence shown here is derived from an EMBL/GenBank/DDBJ whole genome shotgun (WGS) entry which is preliminary data.</text>
</comment>
<sequence length="307" mass="35532">MDTNNDDELFFNDLLTQLDPDEVLNQIFLLPLKEQKINPTQEYNQNFIKLKTDFKQLLDMKKDFVLQSRNPLHDYSADTIAANLTPQITSSNNSNNLPIALFSSRSSPVFSTVSSYTRFVQNINNYNPISPPSFILPETQINVSPNILPIKFNKNPLLEFKNYTIPQLKIACQQFNHGYISSEKAIQFLQNNYQKTNKIPQIQLTTFQIMTPQRKNDLEFRLQKSIFDSKYFQSIISFVPIDIRKLLIEIKKNGINISLSFLTDYLITQGILYCDGDREIGEMAEKVNSKISKQLTLSQNLRRKISK</sequence>
<dbReference type="Proteomes" id="UP000018208">
    <property type="component" value="Unassembled WGS sequence"/>
</dbReference>
<protein>
    <submittedName>
        <fullName evidence="1">Uncharacterized protein</fullName>
    </submittedName>
</protein>
<evidence type="ECO:0000313" key="2">
    <source>
        <dbReference type="Proteomes" id="UP000018208"/>
    </source>
</evidence>
<dbReference type="EMBL" id="AUWU02000001">
    <property type="protein sequence ID" value="KAH0576856.1"/>
    <property type="molecule type" value="Genomic_DNA"/>
</dbReference>
<dbReference type="OrthoDB" id="10253868at2759"/>